<dbReference type="EMBL" id="CM003533">
    <property type="protein sequence ID" value="RCV30865.1"/>
    <property type="molecule type" value="Genomic_DNA"/>
</dbReference>
<feature type="chain" id="PRO_5016860619" description="Hydrophobic seed protein domain-containing protein" evidence="1">
    <location>
        <begin position="33"/>
        <end position="64"/>
    </location>
</feature>
<reference evidence="2" key="1">
    <citation type="journal article" date="2012" name="Nat. Biotechnol.">
        <title>Reference genome sequence of the model plant Setaria.</title>
        <authorList>
            <person name="Bennetzen J.L."/>
            <person name="Schmutz J."/>
            <person name="Wang H."/>
            <person name="Percifield R."/>
            <person name="Hawkins J."/>
            <person name="Pontaroli A.C."/>
            <person name="Estep M."/>
            <person name="Feng L."/>
            <person name="Vaughn J.N."/>
            <person name="Grimwood J."/>
            <person name="Jenkins J."/>
            <person name="Barry K."/>
            <person name="Lindquist E."/>
            <person name="Hellsten U."/>
            <person name="Deshpande S."/>
            <person name="Wang X."/>
            <person name="Wu X."/>
            <person name="Mitros T."/>
            <person name="Triplett J."/>
            <person name="Yang X."/>
            <person name="Ye C.Y."/>
            <person name="Mauro-Herrera M."/>
            <person name="Wang L."/>
            <person name="Li P."/>
            <person name="Sharma M."/>
            <person name="Sharma R."/>
            <person name="Ronald P.C."/>
            <person name="Panaud O."/>
            <person name="Kellogg E.A."/>
            <person name="Brutnell T.P."/>
            <person name="Doust A.N."/>
            <person name="Tuskan G.A."/>
            <person name="Rokhsar D."/>
            <person name="Devos K.M."/>
        </authorList>
    </citation>
    <scope>NUCLEOTIDE SEQUENCE [LARGE SCALE GENOMIC DNA]</scope>
    <source>
        <strain evidence="2">Yugu1</strain>
    </source>
</reference>
<gene>
    <name evidence="2" type="ORF">SETIT_6G130200v2</name>
</gene>
<evidence type="ECO:0008006" key="3">
    <source>
        <dbReference type="Google" id="ProtNLM"/>
    </source>
</evidence>
<protein>
    <recommendedName>
        <fullName evidence="3">Hydrophobic seed protein domain-containing protein</fullName>
    </recommendedName>
</protein>
<accession>A0A368RKX6</accession>
<proteinExistence type="predicted"/>
<name>A0A368RKX6_SETIT</name>
<evidence type="ECO:0000313" key="2">
    <source>
        <dbReference type="EMBL" id="RCV30865.1"/>
    </source>
</evidence>
<dbReference type="AlphaFoldDB" id="A0A368RKX6"/>
<sequence length="64" mass="6854">MLLGCPSFRVTFFLVIQLILISMSNLVPLAASNSTYGCGWGPSLTPCPGDPPVINCHRPPCRHG</sequence>
<reference evidence="2" key="2">
    <citation type="submission" date="2015-07" db="EMBL/GenBank/DDBJ databases">
        <authorList>
            <person name="Noorani M."/>
        </authorList>
    </citation>
    <scope>NUCLEOTIDE SEQUENCE</scope>
    <source>
        <strain evidence="2">Yugu1</strain>
    </source>
</reference>
<feature type="signal peptide" evidence="1">
    <location>
        <begin position="1"/>
        <end position="32"/>
    </location>
</feature>
<evidence type="ECO:0000256" key="1">
    <source>
        <dbReference type="SAM" id="SignalP"/>
    </source>
</evidence>
<organism evidence="2">
    <name type="scientific">Setaria italica</name>
    <name type="common">Foxtail millet</name>
    <name type="synonym">Panicum italicum</name>
    <dbReference type="NCBI Taxonomy" id="4555"/>
    <lineage>
        <taxon>Eukaryota</taxon>
        <taxon>Viridiplantae</taxon>
        <taxon>Streptophyta</taxon>
        <taxon>Embryophyta</taxon>
        <taxon>Tracheophyta</taxon>
        <taxon>Spermatophyta</taxon>
        <taxon>Magnoliopsida</taxon>
        <taxon>Liliopsida</taxon>
        <taxon>Poales</taxon>
        <taxon>Poaceae</taxon>
        <taxon>PACMAD clade</taxon>
        <taxon>Panicoideae</taxon>
        <taxon>Panicodae</taxon>
        <taxon>Paniceae</taxon>
        <taxon>Cenchrinae</taxon>
        <taxon>Setaria</taxon>
    </lineage>
</organism>
<keyword evidence="1" id="KW-0732">Signal</keyword>